<dbReference type="EMBL" id="BAAAQD010000007">
    <property type="protein sequence ID" value="GAA1520271.1"/>
    <property type="molecule type" value="Genomic_DNA"/>
</dbReference>
<accession>A0ABP4LBF8</accession>
<protein>
    <submittedName>
        <fullName evidence="3">Uncharacterized protein</fullName>
    </submittedName>
</protein>
<feature type="compositionally biased region" description="Polar residues" evidence="1">
    <location>
        <begin position="115"/>
        <end position="126"/>
    </location>
</feature>
<feature type="region of interest" description="Disordered" evidence="1">
    <location>
        <begin position="1"/>
        <end position="85"/>
    </location>
</feature>
<keyword evidence="2" id="KW-0472">Membrane</keyword>
<feature type="compositionally biased region" description="Low complexity" evidence="1">
    <location>
        <begin position="130"/>
        <end position="150"/>
    </location>
</feature>
<evidence type="ECO:0000313" key="4">
    <source>
        <dbReference type="Proteomes" id="UP001501470"/>
    </source>
</evidence>
<reference evidence="4" key="1">
    <citation type="journal article" date="2019" name="Int. J. Syst. Evol. Microbiol.">
        <title>The Global Catalogue of Microorganisms (GCM) 10K type strain sequencing project: providing services to taxonomists for standard genome sequencing and annotation.</title>
        <authorList>
            <consortium name="The Broad Institute Genomics Platform"/>
            <consortium name="The Broad Institute Genome Sequencing Center for Infectious Disease"/>
            <person name="Wu L."/>
            <person name="Ma J."/>
        </authorList>
    </citation>
    <scope>NUCLEOTIDE SEQUENCE [LARGE SCALE GENOMIC DNA]</scope>
    <source>
        <strain evidence="4">JCM 15933</strain>
    </source>
</reference>
<proteinExistence type="predicted"/>
<evidence type="ECO:0000256" key="1">
    <source>
        <dbReference type="SAM" id="MobiDB-lite"/>
    </source>
</evidence>
<feature type="region of interest" description="Disordered" evidence="1">
    <location>
        <begin position="114"/>
        <end position="186"/>
    </location>
</feature>
<organism evidence="3 4">
    <name type="scientific">Dactylosporangium maewongense</name>
    <dbReference type="NCBI Taxonomy" id="634393"/>
    <lineage>
        <taxon>Bacteria</taxon>
        <taxon>Bacillati</taxon>
        <taxon>Actinomycetota</taxon>
        <taxon>Actinomycetes</taxon>
        <taxon>Micromonosporales</taxon>
        <taxon>Micromonosporaceae</taxon>
        <taxon>Dactylosporangium</taxon>
    </lineage>
</organism>
<comment type="caution">
    <text evidence="3">The sequence shown here is derived from an EMBL/GenBank/DDBJ whole genome shotgun (WGS) entry which is preliminary data.</text>
</comment>
<dbReference type="Proteomes" id="UP001501470">
    <property type="component" value="Unassembled WGS sequence"/>
</dbReference>
<keyword evidence="2" id="KW-0812">Transmembrane</keyword>
<evidence type="ECO:0000313" key="3">
    <source>
        <dbReference type="EMBL" id="GAA1520271.1"/>
    </source>
</evidence>
<feature type="compositionally biased region" description="Low complexity" evidence="1">
    <location>
        <begin position="67"/>
        <end position="80"/>
    </location>
</feature>
<name>A0ABP4LBF8_9ACTN</name>
<keyword evidence="4" id="KW-1185">Reference proteome</keyword>
<keyword evidence="2" id="KW-1133">Transmembrane helix</keyword>
<feature type="transmembrane region" description="Helical" evidence="2">
    <location>
        <begin position="93"/>
        <end position="113"/>
    </location>
</feature>
<gene>
    <name evidence="3" type="ORF">GCM10009827_039820</name>
</gene>
<sequence length="316" mass="32114">MEPGHPPRQDPPTEPSHDQVNGSPPRPRSRRGWMSDSPLDGGSGWPTSAYAIVPRQATPPKEEQRAPQEAPQEVPPAAAAEPPPEVHSRRWRIAALVIGLIVLLAAAVGGVLATRKSSGDTQTPTGENRAATAPLTEATTPAGSGATAGAAAGGAGSPSLDANGSPVPALSAGTPDPSAVVTSPVPEGTVTDVLRAGTVRMTVLAGQPDETFDFDNGAKQASGADMAAGALGLTAVGGAAFAPVLVTPTLAVCSAVPAAQWGDRVLLSALLPTTKVCVRTGDQRFGWFTPRSGEAVVSGQLYTTYLDFTVWKKAGD</sequence>
<evidence type="ECO:0000256" key="2">
    <source>
        <dbReference type="SAM" id="Phobius"/>
    </source>
</evidence>